<keyword evidence="7 8" id="KW-0998">Cell outer membrane</keyword>
<dbReference type="AlphaFoldDB" id="A0A1I1I9K7"/>
<evidence type="ECO:0000256" key="3">
    <source>
        <dbReference type="ARBA" id="ARBA00022452"/>
    </source>
</evidence>
<evidence type="ECO:0000256" key="7">
    <source>
        <dbReference type="ARBA" id="ARBA00023237"/>
    </source>
</evidence>
<keyword evidence="3 8" id="KW-1134">Transmembrane beta strand</keyword>
<dbReference type="Pfam" id="PF07715">
    <property type="entry name" value="Plug"/>
    <property type="match status" value="1"/>
</dbReference>
<dbReference type="InterPro" id="IPR008969">
    <property type="entry name" value="CarboxyPept-like_regulatory"/>
</dbReference>
<dbReference type="InterPro" id="IPR039426">
    <property type="entry name" value="TonB-dep_rcpt-like"/>
</dbReference>
<comment type="subcellular location">
    <subcellularLocation>
        <location evidence="1 8">Cell outer membrane</location>
        <topology evidence="1 8">Multi-pass membrane protein</topology>
    </subcellularLocation>
</comment>
<dbReference type="InterPro" id="IPR010104">
    <property type="entry name" value="TonB_rcpt_bac"/>
</dbReference>
<dbReference type="RefSeq" id="WP_244518852.1">
    <property type="nucleotide sequence ID" value="NZ_FOLL01000008.1"/>
</dbReference>
<protein>
    <submittedName>
        <fullName evidence="12">TonB-dependent receptor</fullName>
    </submittedName>
</protein>
<keyword evidence="12" id="KW-0675">Receptor</keyword>
<dbReference type="EMBL" id="FOLL01000008">
    <property type="protein sequence ID" value="SFC32916.1"/>
    <property type="molecule type" value="Genomic_DNA"/>
</dbReference>
<dbReference type="PROSITE" id="PS52016">
    <property type="entry name" value="TONB_DEPENDENT_REC_3"/>
    <property type="match status" value="1"/>
</dbReference>
<dbReference type="InterPro" id="IPR037066">
    <property type="entry name" value="Plug_dom_sf"/>
</dbReference>
<feature type="domain" description="TonB-dependent receptor plug" evidence="11">
    <location>
        <begin position="146"/>
        <end position="250"/>
    </location>
</feature>
<sequence length="959" mass="106970">MKQKNSHFSTSFFCMSLSGMVRHGILTLLLLTSITVLAQQQGVISGKVIDNSTRLSLPGATLRVNMGNRYTVSTQTGEYEFLGVPAGTYEVSINYLGYRSLVKTVTVAAGVNTKVDFELDYGDTQLGEVVVMGDRLRGQASALNQQKNNPNIANVISSDQVGRFPDANIGDALKRVPGIAMQNDQGEARDIIVRGLAPELNSVTLNGDRIPSAEGDNRRVQMDLIPADMVQAIVVNKTLTPDMDADAIGGSVDLITRASPNGQRISATLSGGYNPIREKALYTGGFVYGNRFANDAIGMILSGSYNNNDYGSDNIEATWVEDSHGNAYVRQQDIRRYDVQRIRRSVSGSFDFRLGDNHTLTAGAMYNWRDDLENRFRFRIDNINPTYDDSNPSVITGYTGRVGRELKGGASGKNKNTRLETQQVQNYSLRGDHLFGSSVDMDWAASYSTASEKKPNERYALFRSGGFPVSFNGDSRFPLYTVTSGDQMGLGFNEITEGHGFTRETEFGAKLNFRVPLSVVEDQKGRLRFGGRLRLKTKVRDDIAFEYEPLNESAFATLADVETVNFHRPLLIGDAFVPGRFITPQFLGGLNLSDATQFEEEAIPDDYLMENYDARESIYAGYLRWDQDLSNTFSVIIGARLEHTGLEYTGNVIEDEEDLLGSRTIRNSYTNIFPNISFKFTPTESFVFRGAFTTALARPNYYALAPYLSVIPGSDAEIYAGNPDLNATYAYNGDLMIENYFKSVGLISGGVFYKRLNDFIYTFVDQQYTAQKFAADFPAENNPIAPGETWQFTQMRNGSTVDLYGFEVAFQRQLDFLPGKFLRGLGIYANYTFVASNAKGVTDEDGNERNDISLPGTVPHMLNGSISWEDSRFSIRASAHYTAAYLDELAATRFDDAHYDRQFFLDANAAYKIQRNLRIFAEANNLTNQPLRYYQGIRSRTMQAEYYRPRFNLGIKLDL</sequence>
<keyword evidence="4 8" id="KW-0812">Transmembrane</keyword>
<dbReference type="SUPFAM" id="SSF49464">
    <property type="entry name" value="Carboxypeptidase regulatory domain-like"/>
    <property type="match status" value="1"/>
</dbReference>
<evidence type="ECO:0000256" key="9">
    <source>
        <dbReference type="RuleBase" id="RU003357"/>
    </source>
</evidence>
<dbReference type="STRING" id="623281.SAMN05421747_108160"/>
<dbReference type="Gene3D" id="2.40.170.20">
    <property type="entry name" value="TonB-dependent receptor, beta-barrel domain"/>
    <property type="match status" value="1"/>
</dbReference>
<dbReference type="Proteomes" id="UP000199577">
    <property type="component" value="Unassembled WGS sequence"/>
</dbReference>
<name>A0A1I1I9K7_9SPHI</name>
<evidence type="ECO:0000259" key="10">
    <source>
        <dbReference type="Pfam" id="PF00593"/>
    </source>
</evidence>
<evidence type="ECO:0000256" key="4">
    <source>
        <dbReference type="ARBA" id="ARBA00022692"/>
    </source>
</evidence>
<dbReference type="SUPFAM" id="SSF56935">
    <property type="entry name" value="Porins"/>
    <property type="match status" value="1"/>
</dbReference>
<dbReference type="NCBIfam" id="TIGR01782">
    <property type="entry name" value="TonB-Xanth-Caul"/>
    <property type="match status" value="1"/>
</dbReference>
<organism evidence="12 13">
    <name type="scientific">Parapedobacter composti</name>
    <dbReference type="NCBI Taxonomy" id="623281"/>
    <lineage>
        <taxon>Bacteria</taxon>
        <taxon>Pseudomonadati</taxon>
        <taxon>Bacteroidota</taxon>
        <taxon>Sphingobacteriia</taxon>
        <taxon>Sphingobacteriales</taxon>
        <taxon>Sphingobacteriaceae</taxon>
        <taxon>Parapedobacter</taxon>
    </lineage>
</organism>
<evidence type="ECO:0000256" key="1">
    <source>
        <dbReference type="ARBA" id="ARBA00004571"/>
    </source>
</evidence>
<feature type="domain" description="TonB-dependent receptor-like beta-barrel" evidence="10">
    <location>
        <begin position="368"/>
        <end position="926"/>
    </location>
</feature>
<dbReference type="Pfam" id="PF13715">
    <property type="entry name" value="CarbopepD_reg_2"/>
    <property type="match status" value="1"/>
</dbReference>
<dbReference type="Pfam" id="PF00593">
    <property type="entry name" value="TonB_dep_Rec_b-barrel"/>
    <property type="match status" value="1"/>
</dbReference>
<dbReference type="GO" id="GO:0009279">
    <property type="term" value="C:cell outer membrane"/>
    <property type="evidence" value="ECO:0007669"/>
    <property type="project" value="UniProtKB-SubCell"/>
</dbReference>
<keyword evidence="13" id="KW-1185">Reference proteome</keyword>
<evidence type="ECO:0000313" key="12">
    <source>
        <dbReference type="EMBL" id="SFC32916.1"/>
    </source>
</evidence>
<proteinExistence type="inferred from homology"/>
<reference evidence="12 13" key="1">
    <citation type="submission" date="2016-10" db="EMBL/GenBank/DDBJ databases">
        <authorList>
            <person name="de Groot N.N."/>
        </authorList>
    </citation>
    <scope>NUCLEOTIDE SEQUENCE [LARGE SCALE GENOMIC DNA]</scope>
    <source>
        <strain evidence="12 13">DSM 22900</strain>
    </source>
</reference>
<comment type="similarity">
    <text evidence="8 9">Belongs to the TonB-dependent receptor family.</text>
</comment>
<dbReference type="PANTHER" id="PTHR40980">
    <property type="entry name" value="PLUG DOMAIN-CONTAINING PROTEIN"/>
    <property type="match status" value="1"/>
</dbReference>
<evidence type="ECO:0000259" key="11">
    <source>
        <dbReference type="Pfam" id="PF07715"/>
    </source>
</evidence>
<dbReference type="PANTHER" id="PTHR40980:SF4">
    <property type="entry name" value="TONB-DEPENDENT RECEPTOR-LIKE BETA-BARREL DOMAIN-CONTAINING PROTEIN"/>
    <property type="match status" value="1"/>
</dbReference>
<keyword evidence="2 8" id="KW-0813">Transport</keyword>
<accession>A0A1I1I9K7</accession>
<evidence type="ECO:0000256" key="8">
    <source>
        <dbReference type="PROSITE-ProRule" id="PRU01360"/>
    </source>
</evidence>
<dbReference type="CDD" id="cd01347">
    <property type="entry name" value="ligand_gated_channel"/>
    <property type="match status" value="1"/>
</dbReference>
<gene>
    <name evidence="12" type="ORF">SAMN05421747_108160</name>
</gene>
<evidence type="ECO:0000313" key="13">
    <source>
        <dbReference type="Proteomes" id="UP000199577"/>
    </source>
</evidence>
<keyword evidence="5 9" id="KW-0798">TonB box</keyword>
<dbReference type="InterPro" id="IPR036942">
    <property type="entry name" value="Beta-barrel_TonB_sf"/>
</dbReference>
<dbReference type="Gene3D" id="2.170.130.10">
    <property type="entry name" value="TonB-dependent receptor, plug domain"/>
    <property type="match status" value="1"/>
</dbReference>
<evidence type="ECO:0000256" key="6">
    <source>
        <dbReference type="ARBA" id="ARBA00023136"/>
    </source>
</evidence>
<dbReference type="InterPro" id="IPR000531">
    <property type="entry name" value="Beta-barrel_TonB"/>
</dbReference>
<keyword evidence="6 8" id="KW-0472">Membrane</keyword>
<evidence type="ECO:0000256" key="2">
    <source>
        <dbReference type="ARBA" id="ARBA00022448"/>
    </source>
</evidence>
<evidence type="ECO:0000256" key="5">
    <source>
        <dbReference type="ARBA" id="ARBA00023077"/>
    </source>
</evidence>
<dbReference type="Gene3D" id="2.60.40.1120">
    <property type="entry name" value="Carboxypeptidase-like, regulatory domain"/>
    <property type="match status" value="1"/>
</dbReference>
<dbReference type="InterPro" id="IPR012910">
    <property type="entry name" value="Plug_dom"/>
</dbReference>